<dbReference type="Proteomes" id="UP000176479">
    <property type="component" value="Unassembled WGS sequence"/>
</dbReference>
<evidence type="ECO:0000313" key="2">
    <source>
        <dbReference type="Proteomes" id="UP000176479"/>
    </source>
</evidence>
<proteinExistence type="predicted"/>
<gene>
    <name evidence="1" type="ORF">A3H53_03030</name>
</gene>
<evidence type="ECO:0000313" key="1">
    <source>
        <dbReference type="EMBL" id="OGI99647.1"/>
    </source>
</evidence>
<protein>
    <submittedName>
        <fullName evidence="1">Uncharacterized protein</fullName>
    </submittedName>
</protein>
<sequence length="367" mass="37339">MDKFKSLFRSIFPVLFVLALTGFFVVGVYAASTIGTNMVTTGTMHIGAGSAQTKFEVQGTASSSYILTGNTIQVGGFASAAYNRLGTTATTHDHYIAASNDLFVSGDLEGRGSLSFTGPASISLALWVGTNGKTGNVGIGTSSPVSLLDVNTKFNVLSGGFVGVNTSTPQTRFEVQGTASASYFLTGNTIQVGGFASAAYNRFGTTATTHDHYIAGSGDVFVSGDLEVRATLSFAGAASFSQAFWIGTNGKTGNVGVGTNSPTTKFEVSGNASVSTNFEVGGVASAATLISKTSLLASSGRSASSSTAYVAEFGTGDTGTVSLLFGGNSSAAGTCLQLKNTAGAWVYFRIDGTSSAGLEINTTECHD</sequence>
<dbReference type="EMBL" id="MFVK01000014">
    <property type="protein sequence ID" value="OGI99647.1"/>
    <property type="molecule type" value="Genomic_DNA"/>
</dbReference>
<organism evidence="1 2">
    <name type="scientific">Candidatus Nomurabacteria bacterium RIFCSPLOWO2_02_FULL_40_10</name>
    <dbReference type="NCBI Taxonomy" id="1801786"/>
    <lineage>
        <taxon>Bacteria</taxon>
        <taxon>Candidatus Nomuraibacteriota</taxon>
    </lineage>
</organism>
<accession>A0A1F6XZS2</accession>
<comment type="caution">
    <text evidence="1">The sequence shown here is derived from an EMBL/GenBank/DDBJ whole genome shotgun (WGS) entry which is preliminary data.</text>
</comment>
<reference evidence="1 2" key="1">
    <citation type="journal article" date="2016" name="Nat. Commun.">
        <title>Thousands of microbial genomes shed light on interconnected biogeochemical processes in an aquifer system.</title>
        <authorList>
            <person name="Anantharaman K."/>
            <person name="Brown C.T."/>
            <person name="Hug L.A."/>
            <person name="Sharon I."/>
            <person name="Castelle C.J."/>
            <person name="Probst A.J."/>
            <person name="Thomas B.C."/>
            <person name="Singh A."/>
            <person name="Wilkins M.J."/>
            <person name="Karaoz U."/>
            <person name="Brodie E.L."/>
            <person name="Williams K.H."/>
            <person name="Hubbard S.S."/>
            <person name="Banfield J.F."/>
        </authorList>
    </citation>
    <scope>NUCLEOTIDE SEQUENCE [LARGE SCALE GENOMIC DNA]</scope>
</reference>
<name>A0A1F6XZS2_9BACT</name>
<dbReference type="AlphaFoldDB" id="A0A1F6XZS2"/>